<name>A0A1H5TN68_9RHOB</name>
<dbReference type="Proteomes" id="UP000236752">
    <property type="component" value="Unassembled WGS sequence"/>
</dbReference>
<evidence type="ECO:0000313" key="1">
    <source>
        <dbReference type="EMBL" id="SEF64220.1"/>
    </source>
</evidence>
<evidence type="ECO:0000313" key="2">
    <source>
        <dbReference type="Proteomes" id="UP000236752"/>
    </source>
</evidence>
<reference evidence="1 2" key="1">
    <citation type="submission" date="2016-10" db="EMBL/GenBank/DDBJ databases">
        <authorList>
            <person name="de Groot N.N."/>
        </authorList>
    </citation>
    <scope>NUCLEOTIDE SEQUENCE [LARGE SCALE GENOMIC DNA]</scope>
    <source>
        <strain evidence="1 2">DSM 26915</strain>
    </source>
</reference>
<proteinExistence type="predicted"/>
<sequence>MRCEFVILKAVRSLGCLNDGHAVLPAGRELPPDGLSTFCIR</sequence>
<protein>
    <submittedName>
        <fullName evidence="1">Uncharacterized protein</fullName>
    </submittedName>
</protein>
<organism evidence="1 2">
    <name type="scientific">Thalassococcus halodurans</name>
    <dbReference type="NCBI Taxonomy" id="373675"/>
    <lineage>
        <taxon>Bacteria</taxon>
        <taxon>Pseudomonadati</taxon>
        <taxon>Pseudomonadota</taxon>
        <taxon>Alphaproteobacteria</taxon>
        <taxon>Rhodobacterales</taxon>
        <taxon>Roseobacteraceae</taxon>
        <taxon>Thalassococcus</taxon>
    </lineage>
</organism>
<dbReference type="EMBL" id="FNUZ01000001">
    <property type="protein sequence ID" value="SEF64220.1"/>
    <property type="molecule type" value="Genomic_DNA"/>
</dbReference>
<gene>
    <name evidence="1" type="ORF">SAMN04488045_0681</name>
</gene>
<keyword evidence="2" id="KW-1185">Reference proteome</keyword>
<dbReference type="AlphaFoldDB" id="A0A1H5TN68"/>
<accession>A0A1H5TN68</accession>